<evidence type="ECO:0000313" key="8">
    <source>
        <dbReference type="EMBL" id="MBS3850202.1"/>
    </source>
</evidence>
<dbReference type="PROSITE" id="PS51898">
    <property type="entry name" value="TYR_RECOMBINASE"/>
    <property type="match status" value="1"/>
</dbReference>
<evidence type="ECO:0000256" key="1">
    <source>
        <dbReference type="ARBA" id="ARBA00008857"/>
    </source>
</evidence>
<keyword evidence="3 5" id="KW-0238">DNA-binding</keyword>
<name>A0A942EA78_9HYPH</name>
<dbReference type="InterPro" id="IPR002104">
    <property type="entry name" value="Integrase_catalytic"/>
</dbReference>
<accession>A0A942EA78</accession>
<dbReference type="CDD" id="cd00801">
    <property type="entry name" value="INT_P4_C"/>
    <property type="match status" value="1"/>
</dbReference>
<dbReference type="InterPro" id="IPR053876">
    <property type="entry name" value="Phage_int_M"/>
</dbReference>
<dbReference type="AlphaFoldDB" id="A0A942EA78"/>
<evidence type="ECO:0000256" key="3">
    <source>
        <dbReference type="ARBA" id="ARBA00023125"/>
    </source>
</evidence>
<dbReference type="GO" id="GO:0006310">
    <property type="term" value="P:DNA recombination"/>
    <property type="evidence" value="ECO:0007669"/>
    <property type="project" value="UniProtKB-KW"/>
</dbReference>
<evidence type="ECO:0000256" key="4">
    <source>
        <dbReference type="ARBA" id="ARBA00023172"/>
    </source>
</evidence>
<dbReference type="Gene3D" id="1.10.150.130">
    <property type="match status" value="1"/>
</dbReference>
<proteinExistence type="inferred from homology"/>
<dbReference type="GO" id="GO:0015074">
    <property type="term" value="P:DNA integration"/>
    <property type="evidence" value="ECO:0007669"/>
    <property type="project" value="UniProtKB-KW"/>
</dbReference>
<dbReference type="GO" id="GO:0003677">
    <property type="term" value="F:DNA binding"/>
    <property type="evidence" value="ECO:0007669"/>
    <property type="project" value="UniProtKB-UniRule"/>
</dbReference>
<dbReference type="InterPro" id="IPR038488">
    <property type="entry name" value="Integrase_DNA-bd_sf"/>
</dbReference>
<dbReference type="InterPro" id="IPR050808">
    <property type="entry name" value="Phage_Integrase"/>
</dbReference>
<gene>
    <name evidence="8" type="ORF">KD146_15995</name>
</gene>
<evidence type="ECO:0000259" key="6">
    <source>
        <dbReference type="PROSITE" id="PS51898"/>
    </source>
</evidence>
<dbReference type="EMBL" id="JAGXTP010000003">
    <property type="protein sequence ID" value="MBS3850202.1"/>
    <property type="molecule type" value="Genomic_DNA"/>
</dbReference>
<keyword evidence="9" id="KW-1185">Reference proteome</keyword>
<keyword evidence="2" id="KW-0229">DNA integration</keyword>
<dbReference type="Pfam" id="PF13356">
    <property type="entry name" value="Arm-DNA-bind_3"/>
    <property type="match status" value="1"/>
</dbReference>
<comment type="similarity">
    <text evidence="1">Belongs to the 'phage' integrase family.</text>
</comment>
<feature type="domain" description="Tyr recombinase" evidence="6">
    <location>
        <begin position="204"/>
        <end position="377"/>
    </location>
</feature>
<evidence type="ECO:0000256" key="2">
    <source>
        <dbReference type="ARBA" id="ARBA00022908"/>
    </source>
</evidence>
<comment type="caution">
    <text evidence="8">The sequence shown here is derived from an EMBL/GenBank/DDBJ whole genome shotgun (WGS) entry which is preliminary data.</text>
</comment>
<feature type="domain" description="Core-binding (CB)" evidence="7">
    <location>
        <begin position="93"/>
        <end position="174"/>
    </location>
</feature>
<organism evidence="8 9">
    <name type="scientific">Devosia litorisediminis</name>
    <dbReference type="NCBI Taxonomy" id="2829817"/>
    <lineage>
        <taxon>Bacteria</taxon>
        <taxon>Pseudomonadati</taxon>
        <taxon>Pseudomonadota</taxon>
        <taxon>Alphaproteobacteria</taxon>
        <taxon>Hyphomicrobiales</taxon>
        <taxon>Devosiaceae</taxon>
        <taxon>Devosia</taxon>
    </lineage>
</organism>
<dbReference type="SUPFAM" id="SSF56349">
    <property type="entry name" value="DNA breaking-rejoining enzymes"/>
    <property type="match status" value="1"/>
</dbReference>
<evidence type="ECO:0000259" key="7">
    <source>
        <dbReference type="PROSITE" id="PS51900"/>
    </source>
</evidence>
<evidence type="ECO:0000256" key="5">
    <source>
        <dbReference type="PROSITE-ProRule" id="PRU01248"/>
    </source>
</evidence>
<dbReference type="InterPro" id="IPR044068">
    <property type="entry name" value="CB"/>
</dbReference>
<dbReference type="Pfam" id="PF22022">
    <property type="entry name" value="Phage_int_M"/>
    <property type="match status" value="1"/>
</dbReference>
<dbReference type="PROSITE" id="PS51900">
    <property type="entry name" value="CB"/>
    <property type="match status" value="1"/>
</dbReference>
<dbReference type="InterPro" id="IPR013762">
    <property type="entry name" value="Integrase-like_cat_sf"/>
</dbReference>
<evidence type="ECO:0000313" key="9">
    <source>
        <dbReference type="Proteomes" id="UP000678281"/>
    </source>
</evidence>
<dbReference type="Gene3D" id="1.10.443.10">
    <property type="entry name" value="Intergrase catalytic core"/>
    <property type="match status" value="1"/>
</dbReference>
<dbReference type="Pfam" id="PF00589">
    <property type="entry name" value="Phage_integrase"/>
    <property type="match status" value="1"/>
</dbReference>
<protein>
    <submittedName>
        <fullName evidence="8">Tyrosine-type recombinase/integrase</fullName>
    </submittedName>
</protein>
<dbReference type="PANTHER" id="PTHR30629:SF2">
    <property type="entry name" value="PROPHAGE INTEGRASE INTS-RELATED"/>
    <property type="match status" value="1"/>
</dbReference>
<reference evidence="8" key="1">
    <citation type="submission" date="2021-04" db="EMBL/GenBank/DDBJ databases">
        <title>Devosia litorisediminis sp. nov., isolated from a sand dune.</title>
        <authorList>
            <person name="Park S."/>
            <person name="Yoon J.-H."/>
        </authorList>
    </citation>
    <scope>NUCLEOTIDE SEQUENCE</scope>
    <source>
        <strain evidence="8">BSSL-BM10</strain>
    </source>
</reference>
<dbReference type="Proteomes" id="UP000678281">
    <property type="component" value="Unassembled WGS sequence"/>
</dbReference>
<dbReference type="InterPro" id="IPR010998">
    <property type="entry name" value="Integrase_recombinase_N"/>
</dbReference>
<dbReference type="PANTHER" id="PTHR30629">
    <property type="entry name" value="PROPHAGE INTEGRASE"/>
    <property type="match status" value="1"/>
</dbReference>
<dbReference type="Gene3D" id="3.30.160.390">
    <property type="entry name" value="Integrase, DNA-binding domain"/>
    <property type="match status" value="1"/>
</dbReference>
<dbReference type="InterPro" id="IPR025166">
    <property type="entry name" value="Integrase_DNA_bind_dom"/>
</dbReference>
<sequence length="390" mass="43737">MARALNKISDTFAKSALEPGRYSDGGGLYLNVKPGGAKSWIFMFARGGKRQAVGLGPYPAVRLASARIKAVDLRSAIAEGSDPKALRTPQRELNFSECADEFLASMEPQWRNAKHRAQWRMTLGDAYCAAILGKRVSHIKTEDVLTVLKPIWMTKPETASRIRGRIERVLDFAKARGWRTGENPALWRGHLKSILPPRQKLSRGHHAAMDYREVPALVERLQHSDAMAARALEFLIYCAARSGEVLGARWEEFDLEASTWKIPAERMKAGRPHRVPLSQQARNLIEGLVRTKTSEFVFAGQKAGRPLSAMAMEMLLRRLRVSNVTVHGFRSSFRDWAGEETAHARETAEAALAHVVGDATERAYRRADALEKRRLLMQEWAEYLGDGVKK</sequence>
<dbReference type="InterPro" id="IPR011010">
    <property type="entry name" value="DNA_brk_join_enz"/>
</dbReference>
<keyword evidence="4" id="KW-0233">DNA recombination</keyword>